<accession>A0A3N4Z6A4</accession>
<dbReference type="SUPFAM" id="SSF81301">
    <property type="entry name" value="Nucleotidyltransferase"/>
    <property type="match status" value="1"/>
</dbReference>
<name>A0A3N4Z6A4_9MICO</name>
<dbReference type="GO" id="GO:0016779">
    <property type="term" value="F:nucleotidyltransferase activity"/>
    <property type="evidence" value="ECO:0007669"/>
    <property type="project" value="InterPro"/>
</dbReference>
<protein>
    <submittedName>
        <fullName evidence="2">Nucleotidyltransferase-like protein</fullName>
    </submittedName>
</protein>
<evidence type="ECO:0000313" key="2">
    <source>
        <dbReference type="EMBL" id="RPF26680.1"/>
    </source>
</evidence>
<dbReference type="RefSeq" id="WP_211338741.1">
    <property type="nucleotide sequence ID" value="NZ_RKRA01000001.1"/>
</dbReference>
<sequence>MGEPELDELITGLAARVAGVGGVVGVMLGGSHARDEQLPGSDVDLGLYYRAPLDVAALGAVVREVAGAGATVSRPGEWGPWVDGGAWLRLAGGAVDLIYRDLDRVRRAWSDARGGRYAFHTQAGHPLGVPDFAYAGEVALGVVLADPTGELSALKAELAEYPPALAVALREGLWEASFLVDVAHKAVARRDTTYVAGCLFRAFLLCAHAIHGHAGRWLVNEKGAITAADRLPGAPEGFSARCHGVLAELGTGTETLEQALDTATVVVRDVVKNVHRRSR</sequence>
<dbReference type="Proteomes" id="UP000280726">
    <property type="component" value="Unassembled WGS sequence"/>
</dbReference>
<gene>
    <name evidence="2" type="ORF">EDD32_1128</name>
</gene>
<dbReference type="InterPro" id="IPR002934">
    <property type="entry name" value="Polymerase_NTP_transf_dom"/>
</dbReference>
<dbReference type="Pfam" id="PF01909">
    <property type="entry name" value="NTP_transf_2"/>
    <property type="match status" value="1"/>
</dbReference>
<organism evidence="2 3">
    <name type="scientific">Georgenia muralis</name>
    <dbReference type="NCBI Taxonomy" id="154117"/>
    <lineage>
        <taxon>Bacteria</taxon>
        <taxon>Bacillati</taxon>
        <taxon>Actinomycetota</taxon>
        <taxon>Actinomycetes</taxon>
        <taxon>Micrococcales</taxon>
        <taxon>Bogoriellaceae</taxon>
        <taxon>Georgenia</taxon>
    </lineage>
</organism>
<evidence type="ECO:0000313" key="3">
    <source>
        <dbReference type="Proteomes" id="UP000280726"/>
    </source>
</evidence>
<comment type="caution">
    <text evidence="2">The sequence shown here is derived from an EMBL/GenBank/DDBJ whole genome shotgun (WGS) entry which is preliminary data.</text>
</comment>
<reference evidence="2 3" key="1">
    <citation type="submission" date="2018-11" db="EMBL/GenBank/DDBJ databases">
        <title>Sequencing the genomes of 1000 actinobacteria strains.</title>
        <authorList>
            <person name="Klenk H.-P."/>
        </authorList>
    </citation>
    <scope>NUCLEOTIDE SEQUENCE [LARGE SCALE GENOMIC DNA]</scope>
    <source>
        <strain evidence="2 3">DSM 14418</strain>
    </source>
</reference>
<keyword evidence="2" id="KW-0808">Transferase</keyword>
<feature type="domain" description="Polymerase nucleotidyl transferase" evidence="1">
    <location>
        <begin position="23"/>
        <end position="53"/>
    </location>
</feature>
<proteinExistence type="predicted"/>
<keyword evidence="3" id="KW-1185">Reference proteome</keyword>
<evidence type="ECO:0000259" key="1">
    <source>
        <dbReference type="Pfam" id="PF01909"/>
    </source>
</evidence>
<dbReference type="InterPro" id="IPR043519">
    <property type="entry name" value="NT_sf"/>
</dbReference>
<dbReference type="AlphaFoldDB" id="A0A3N4Z6A4"/>
<dbReference type="EMBL" id="RKRA01000001">
    <property type="protein sequence ID" value="RPF26680.1"/>
    <property type="molecule type" value="Genomic_DNA"/>
</dbReference>